<dbReference type="Gene3D" id="3.30.1120.90">
    <property type="entry name" value="Nucleosome assembly protein"/>
    <property type="match status" value="1"/>
</dbReference>
<evidence type="ECO:0000256" key="1">
    <source>
        <dbReference type="ARBA" id="ARBA00009947"/>
    </source>
</evidence>
<evidence type="ECO:0000313" key="5">
    <source>
        <dbReference type="Proteomes" id="UP000886595"/>
    </source>
</evidence>
<keyword evidence="2" id="KW-0143">Chaperone</keyword>
<name>A0A8X7UFA3_BRACI</name>
<organism evidence="4 5">
    <name type="scientific">Brassica carinata</name>
    <name type="common">Ethiopian mustard</name>
    <name type="synonym">Abyssinian cabbage</name>
    <dbReference type="NCBI Taxonomy" id="52824"/>
    <lineage>
        <taxon>Eukaryota</taxon>
        <taxon>Viridiplantae</taxon>
        <taxon>Streptophyta</taxon>
        <taxon>Embryophyta</taxon>
        <taxon>Tracheophyta</taxon>
        <taxon>Spermatophyta</taxon>
        <taxon>Magnoliopsida</taxon>
        <taxon>eudicotyledons</taxon>
        <taxon>Gunneridae</taxon>
        <taxon>Pentapetalae</taxon>
        <taxon>rosids</taxon>
        <taxon>malvids</taxon>
        <taxon>Brassicales</taxon>
        <taxon>Brassicaceae</taxon>
        <taxon>Brassiceae</taxon>
        <taxon>Brassica</taxon>
    </lineage>
</organism>
<proteinExistence type="inferred from homology"/>
<dbReference type="OrthoDB" id="27325at2759"/>
<dbReference type="Proteomes" id="UP000886595">
    <property type="component" value="Unassembled WGS sequence"/>
</dbReference>
<comment type="caution">
    <text evidence="4">The sequence shown here is derived from an EMBL/GenBank/DDBJ whole genome shotgun (WGS) entry which is preliminary data.</text>
</comment>
<dbReference type="SUPFAM" id="SSF143113">
    <property type="entry name" value="NAP-like"/>
    <property type="match status" value="1"/>
</dbReference>
<evidence type="ECO:0000256" key="3">
    <source>
        <dbReference type="RuleBase" id="RU003876"/>
    </source>
</evidence>
<dbReference type="InterPro" id="IPR037231">
    <property type="entry name" value="NAP-like_sf"/>
</dbReference>
<sequence length="201" mass="23018">MELLMSNQLQMIRRWMMDQGEEDTQDEKGVPRFWLMALSNNDVTSEDNNSSALKSLRWCMNEEPKGFKLELSFDSNPYFKYTVLTKSYHNIVEGARAMLLVRELGDISETTMAGVLATAEGTESLNTRVKNASSLLVELVVAAAVVVKDKSDGKKKKKARRLRKVEINDKAGGWVKDYRHKNVRKNFQGLLIHQEHHRFVT</sequence>
<evidence type="ECO:0000256" key="2">
    <source>
        <dbReference type="ARBA" id="ARBA00023186"/>
    </source>
</evidence>
<dbReference type="AlphaFoldDB" id="A0A8X7UFA3"/>
<keyword evidence="5" id="KW-1185">Reference proteome</keyword>
<dbReference type="PANTHER" id="PTHR11875">
    <property type="entry name" value="TESTIS-SPECIFIC Y-ENCODED PROTEIN"/>
    <property type="match status" value="1"/>
</dbReference>
<dbReference type="Pfam" id="PF00956">
    <property type="entry name" value="NAP"/>
    <property type="match status" value="1"/>
</dbReference>
<comment type="similarity">
    <text evidence="1 3">Belongs to the nucleosome assembly protein (NAP) family.</text>
</comment>
<accession>A0A8X7UFA3</accession>
<dbReference type="EMBL" id="JAAMPC010000012">
    <property type="protein sequence ID" value="KAG2276479.1"/>
    <property type="molecule type" value="Genomic_DNA"/>
</dbReference>
<protein>
    <submittedName>
        <fullName evidence="4">Uncharacterized protein</fullName>
    </submittedName>
</protein>
<dbReference type="GO" id="GO:0006334">
    <property type="term" value="P:nucleosome assembly"/>
    <property type="evidence" value="ECO:0007669"/>
    <property type="project" value="InterPro"/>
</dbReference>
<evidence type="ECO:0000313" key="4">
    <source>
        <dbReference type="EMBL" id="KAG2276479.1"/>
    </source>
</evidence>
<dbReference type="GO" id="GO:0005634">
    <property type="term" value="C:nucleus"/>
    <property type="evidence" value="ECO:0007669"/>
    <property type="project" value="InterPro"/>
</dbReference>
<dbReference type="GO" id="GO:0000724">
    <property type="term" value="P:double-strand break repair via homologous recombination"/>
    <property type="evidence" value="ECO:0007669"/>
    <property type="project" value="UniProtKB-ARBA"/>
</dbReference>
<reference evidence="4 5" key="1">
    <citation type="submission" date="2020-02" db="EMBL/GenBank/DDBJ databases">
        <authorList>
            <person name="Ma Q."/>
            <person name="Huang Y."/>
            <person name="Song X."/>
            <person name="Pei D."/>
        </authorList>
    </citation>
    <scope>NUCLEOTIDE SEQUENCE [LARGE SCALE GENOMIC DNA]</scope>
    <source>
        <strain evidence="4">Sxm20200214</strain>
        <tissue evidence="4">Leaf</tissue>
    </source>
</reference>
<dbReference type="GO" id="GO:0042393">
    <property type="term" value="F:histone binding"/>
    <property type="evidence" value="ECO:0007669"/>
    <property type="project" value="UniProtKB-ARBA"/>
</dbReference>
<gene>
    <name evidence="4" type="ORF">Bca52824_059034</name>
</gene>
<dbReference type="InterPro" id="IPR002164">
    <property type="entry name" value="NAP_family"/>
</dbReference>